<keyword evidence="2" id="KW-0479">Metal-binding</keyword>
<dbReference type="InterPro" id="IPR000023">
    <property type="entry name" value="Phosphofructokinase_dom"/>
</dbReference>
<evidence type="ECO:0000256" key="2">
    <source>
        <dbReference type="ARBA" id="ARBA00022723"/>
    </source>
</evidence>
<feature type="region of interest" description="Disordered" evidence="5">
    <location>
        <begin position="293"/>
        <end position="314"/>
    </location>
</feature>
<dbReference type="PANTHER" id="PTHR46033">
    <property type="entry name" value="PROTEIN MAIN-LIKE 2"/>
    <property type="match status" value="1"/>
</dbReference>
<evidence type="ECO:0000259" key="6">
    <source>
        <dbReference type="Pfam" id="PF00365"/>
    </source>
</evidence>
<reference evidence="8" key="1">
    <citation type="submission" date="2022-08" db="EMBL/GenBank/DDBJ databases">
        <authorList>
            <person name="Gutierrez-Valencia J."/>
        </authorList>
    </citation>
    <scope>NUCLEOTIDE SEQUENCE</scope>
</reference>
<dbReference type="InterPro" id="IPR019557">
    <property type="entry name" value="AminoTfrase-like_pln_mobile"/>
</dbReference>
<evidence type="ECO:0000256" key="1">
    <source>
        <dbReference type="ARBA" id="ARBA00022679"/>
    </source>
</evidence>
<gene>
    <name evidence="8" type="ORF">LITE_LOCUS40592</name>
</gene>
<organism evidence="8 9">
    <name type="scientific">Linum tenue</name>
    <dbReference type="NCBI Taxonomy" id="586396"/>
    <lineage>
        <taxon>Eukaryota</taxon>
        <taxon>Viridiplantae</taxon>
        <taxon>Streptophyta</taxon>
        <taxon>Embryophyta</taxon>
        <taxon>Tracheophyta</taxon>
        <taxon>Spermatophyta</taxon>
        <taxon>Magnoliopsida</taxon>
        <taxon>eudicotyledons</taxon>
        <taxon>Gunneridae</taxon>
        <taxon>Pentapetalae</taxon>
        <taxon>rosids</taxon>
        <taxon>fabids</taxon>
        <taxon>Malpighiales</taxon>
        <taxon>Linaceae</taxon>
        <taxon>Linum</taxon>
    </lineage>
</organism>
<protein>
    <recommendedName>
        <fullName evidence="10">Aminotransferase-like plant mobile domain-containing protein</fullName>
    </recommendedName>
</protein>
<feature type="domain" description="Aminotransferase-like plant mobile" evidence="7">
    <location>
        <begin position="7"/>
        <end position="155"/>
    </location>
</feature>
<comment type="caution">
    <text evidence="8">The sequence shown here is derived from an EMBL/GenBank/DDBJ whole genome shotgun (WGS) entry which is preliminary data.</text>
</comment>
<dbReference type="Pfam" id="PF10536">
    <property type="entry name" value="PMD"/>
    <property type="match status" value="1"/>
</dbReference>
<feature type="domain" description="Phosphofructokinase" evidence="6">
    <location>
        <begin position="237"/>
        <end position="280"/>
    </location>
</feature>
<dbReference type="GO" id="GO:0046872">
    <property type="term" value="F:metal ion binding"/>
    <property type="evidence" value="ECO:0007669"/>
    <property type="project" value="UniProtKB-KW"/>
</dbReference>
<dbReference type="PANTHER" id="PTHR46033:SF1">
    <property type="entry name" value="PROTEIN MAIN-LIKE 2"/>
    <property type="match status" value="1"/>
</dbReference>
<evidence type="ECO:0000256" key="3">
    <source>
        <dbReference type="ARBA" id="ARBA00022777"/>
    </source>
</evidence>
<dbReference type="InterPro" id="IPR035966">
    <property type="entry name" value="PKF_sf"/>
</dbReference>
<keyword evidence="3" id="KW-0418">Kinase</keyword>
<evidence type="ECO:0008006" key="10">
    <source>
        <dbReference type="Google" id="ProtNLM"/>
    </source>
</evidence>
<evidence type="ECO:0000256" key="5">
    <source>
        <dbReference type="SAM" id="MobiDB-lite"/>
    </source>
</evidence>
<dbReference type="Proteomes" id="UP001154282">
    <property type="component" value="Unassembled WGS sequence"/>
</dbReference>
<keyword evidence="4" id="KW-0460">Magnesium</keyword>
<feature type="compositionally biased region" description="Basic and acidic residues" evidence="5">
    <location>
        <begin position="293"/>
        <end position="305"/>
    </location>
</feature>
<keyword evidence="9" id="KW-1185">Reference proteome</keyword>
<dbReference type="SUPFAM" id="SSF53784">
    <property type="entry name" value="Phosphofructokinase"/>
    <property type="match status" value="1"/>
</dbReference>
<keyword evidence="1" id="KW-0808">Transferase</keyword>
<dbReference type="EMBL" id="CAMGYJ010000009">
    <property type="protein sequence ID" value="CAI0475955.1"/>
    <property type="molecule type" value="Genomic_DNA"/>
</dbReference>
<accession>A0AAV0PYV2</accession>
<dbReference type="InterPro" id="IPR044824">
    <property type="entry name" value="MAIN-like"/>
</dbReference>
<evidence type="ECO:0000313" key="9">
    <source>
        <dbReference type="Proteomes" id="UP001154282"/>
    </source>
</evidence>
<dbReference type="Gene3D" id="3.40.50.450">
    <property type="match status" value="1"/>
</dbReference>
<dbReference type="GO" id="GO:0010073">
    <property type="term" value="P:meristem maintenance"/>
    <property type="evidence" value="ECO:0007669"/>
    <property type="project" value="InterPro"/>
</dbReference>
<name>A0AAV0PYV2_9ROSI</name>
<evidence type="ECO:0000259" key="7">
    <source>
        <dbReference type="Pfam" id="PF10536"/>
    </source>
</evidence>
<evidence type="ECO:0000313" key="8">
    <source>
        <dbReference type="EMBL" id="CAI0475955.1"/>
    </source>
</evidence>
<proteinExistence type="predicted"/>
<sequence length="314" mass="35901">MLRHFMRLDIDNDLLTAMAEQWRPELHTFHFPEGEMTITLKDVAILTGLPITGDAIINNSRKPEDGWGPLIQERLGFNMPTTTPVEGVGHPPLNAGQVSIPWLVEHIQLEVNIGPDTPEDQVERYARVYLIGLVVGFLFPDKANRWIQGMWSPMLLASPPQGFRELHAIDLHYTKKDWVRKHEFYINIWENRDHWVVQGVSETRPMGYHDGYMRWYRKFTLRWVSKQGAVWGAVCRKRKLQVAVVGVPKTIDNDILLMDKTFGFDTAVEEAQRAINSAYLCRSALAEQKTKERAAGVESEARAEEQGEGVVTEV</sequence>
<dbReference type="AlphaFoldDB" id="A0AAV0PYV2"/>
<dbReference type="Pfam" id="PF00365">
    <property type="entry name" value="PFK"/>
    <property type="match status" value="1"/>
</dbReference>
<evidence type="ECO:0000256" key="4">
    <source>
        <dbReference type="ARBA" id="ARBA00022842"/>
    </source>
</evidence>
<dbReference type="GO" id="GO:0003872">
    <property type="term" value="F:6-phosphofructokinase activity"/>
    <property type="evidence" value="ECO:0007669"/>
    <property type="project" value="InterPro"/>
</dbReference>